<sequence>MTRAVILLLLTLPLFSCQVDYNLDISLGDNGASFASALNPIHPSNFNIDQPELDNIRREMQRAVDSGHISGALLLVGNRDGAGVLETVGTQTAKGETPVNKDTIFRIYSMTKPVISVAAMTLVEDGMLGLDDPVSDYIPSFADLQVIDSETGTSSPAENIMTIRHLLMHQSGIVQQPFAMNTPLGPMYRDSFPDVLTRPDQNAVDTNFMEAFNAITAQELATRIGGLPVLFEPGTAWHYGHSTDVLGAVLEVATGETLDIVLRERIFDPLEMRDTSFWVAQPDAFRIAEPIYGPMTDNTKPRAMLAGGHGLNSTTEDYARFALMLLNGGSFRGERILSESTLNMMREGTLGPDVSREYFF</sequence>
<accession>A0A520S532</accession>
<dbReference type="Proteomes" id="UP000320404">
    <property type="component" value="Unassembled WGS sequence"/>
</dbReference>
<evidence type="ECO:0000259" key="1">
    <source>
        <dbReference type="Pfam" id="PF00144"/>
    </source>
</evidence>
<dbReference type="InterPro" id="IPR012338">
    <property type="entry name" value="Beta-lactam/transpept-like"/>
</dbReference>
<dbReference type="AlphaFoldDB" id="A0A520S532"/>
<evidence type="ECO:0000313" key="3">
    <source>
        <dbReference type="Proteomes" id="UP000320404"/>
    </source>
</evidence>
<dbReference type="PANTHER" id="PTHR43283">
    <property type="entry name" value="BETA-LACTAMASE-RELATED"/>
    <property type="match status" value="1"/>
</dbReference>
<dbReference type="SUPFAM" id="SSF56601">
    <property type="entry name" value="beta-lactamase/transpeptidase-like"/>
    <property type="match status" value="1"/>
</dbReference>
<dbReference type="Gene3D" id="3.40.710.10">
    <property type="entry name" value="DD-peptidase/beta-lactamase superfamily"/>
    <property type="match status" value="1"/>
</dbReference>
<feature type="domain" description="Beta-lactamase-related" evidence="1">
    <location>
        <begin position="57"/>
        <end position="358"/>
    </location>
</feature>
<reference evidence="2 3" key="1">
    <citation type="submission" date="2019-02" db="EMBL/GenBank/DDBJ databases">
        <title>Prokaryotic population dynamics and viral predation in marine succession experiment using metagenomics: the confinement effect.</title>
        <authorList>
            <person name="Haro-Moreno J.M."/>
            <person name="Rodriguez-Valera F."/>
            <person name="Lopez-Perez M."/>
        </authorList>
    </citation>
    <scope>NUCLEOTIDE SEQUENCE [LARGE SCALE GENOMIC DNA]</scope>
    <source>
        <strain evidence="2">MED-G158</strain>
    </source>
</reference>
<protein>
    <submittedName>
        <fullName evidence="2">Class A beta-lactamase-related serine hydrolase</fullName>
    </submittedName>
</protein>
<comment type="caution">
    <text evidence="2">The sequence shown here is derived from an EMBL/GenBank/DDBJ whole genome shotgun (WGS) entry which is preliminary data.</text>
</comment>
<dbReference type="Pfam" id="PF00144">
    <property type="entry name" value="Beta-lactamase"/>
    <property type="match status" value="1"/>
</dbReference>
<dbReference type="PANTHER" id="PTHR43283:SF3">
    <property type="entry name" value="BETA-LACTAMASE FAMILY PROTEIN (AFU_ORTHOLOGUE AFUA_5G07500)"/>
    <property type="match status" value="1"/>
</dbReference>
<evidence type="ECO:0000313" key="2">
    <source>
        <dbReference type="EMBL" id="RZO77592.1"/>
    </source>
</evidence>
<dbReference type="InterPro" id="IPR050789">
    <property type="entry name" value="Diverse_Enzym_Activities"/>
</dbReference>
<organism evidence="2 3">
    <name type="scientific">OM182 bacterium</name>
    <dbReference type="NCBI Taxonomy" id="2510334"/>
    <lineage>
        <taxon>Bacteria</taxon>
        <taxon>Pseudomonadati</taxon>
        <taxon>Pseudomonadota</taxon>
        <taxon>Gammaproteobacteria</taxon>
        <taxon>OMG group</taxon>
        <taxon>OM182 clade</taxon>
    </lineage>
</organism>
<dbReference type="EMBL" id="SHAH01000013">
    <property type="protein sequence ID" value="RZO77592.1"/>
    <property type="molecule type" value="Genomic_DNA"/>
</dbReference>
<feature type="non-terminal residue" evidence="2">
    <location>
        <position position="360"/>
    </location>
</feature>
<proteinExistence type="predicted"/>
<gene>
    <name evidence="2" type="ORF">EVA69_01710</name>
</gene>
<dbReference type="GO" id="GO:0016787">
    <property type="term" value="F:hydrolase activity"/>
    <property type="evidence" value="ECO:0007669"/>
    <property type="project" value="UniProtKB-KW"/>
</dbReference>
<keyword evidence="2" id="KW-0378">Hydrolase</keyword>
<name>A0A520S532_9GAMM</name>
<dbReference type="InterPro" id="IPR001466">
    <property type="entry name" value="Beta-lactam-related"/>
</dbReference>